<dbReference type="Proteomes" id="UP000027143">
    <property type="component" value="Unassembled WGS sequence"/>
</dbReference>
<protein>
    <submittedName>
        <fullName evidence="2">Uncharacterized protein</fullName>
    </submittedName>
</protein>
<dbReference type="SUPFAM" id="SSF53335">
    <property type="entry name" value="S-adenosyl-L-methionine-dependent methyltransferases"/>
    <property type="match status" value="1"/>
</dbReference>
<dbReference type="PANTHER" id="PTHR43042:SF2">
    <property type="entry name" value="SAM-DEPENDENT METHYLTRANSFERASE"/>
    <property type="match status" value="1"/>
</dbReference>
<comment type="caution">
    <text evidence="2">The sequence shown here is derived from an EMBL/GenBank/DDBJ whole genome shotgun (WGS) entry which is preliminary data.</text>
</comment>
<keyword evidence="1" id="KW-0472">Membrane</keyword>
<gene>
    <name evidence="2" type="ORF">O7U_00965</name>
</gene>
<keyword evidence="3" id="KW-1185">Reference proteome</keyword>
<dbReference type="InterPro" id="IPR029063">
    <property type="entry name" value="SAM-dependent_MTases_sf"/>
</dbReference>
<dbReference type="Gene3D" id="3.40.50.150">
    <property type="entry name" value="Vaccinia Virus protein VP39"/>
    <property type="match status" value="1"/>
</dbReference>
<keyword evidence="1" id="KW-0812">Transmembrane</keyword>
<organism evidence="2 3">
    <name type="scientific">Bartonella quintana JK 68</name>
    <dbReference type="NCBI Taxonomy" id="1134503"/>
    <lineage>
        <taxon>Bacteria</taxon>
        <taxon>Pseudomonadati</taxon>
        <taxon>Pseudomonadota</taxon>
        <taxon>Alphaproteobacteria</taxon>
        <taxon>Hyphomicrobiales</taxon>
        <taxon>Bartonellaceae</taxon>
        <taxon>Bartonella</taxon>
    </lineage>
</organism>
<evidence type="ECO:0000313" key="3">
    <source>
        <dbReference type="Proteomes" id="UP000027143"/>
    </source>
</evidence>
<evidence type="ECO:0000313" key="2">
    <source>
        <dbReference type="EMBL" id="KEC65315.1"/>
    </source>
</evidence>
<name>A0ABR4SP29_BARQI</name>
<keyword evidence="1" id="KW-1133">Transmembrane helix</keyword>
<feature type="transmembrane region" description="Helical" evidence="1">
    <location>
        <begin position="17"/>
        <end position="35"/>
    </location>
</feature>
<dbReference type="EMBL" id="AHPD01000011">
    <property type="protein sequence ID" value="KEC65315.1"/>
    <property type="molecule type" value="Genomic_DNA"/>
</dbReference>
<sequence length="180" mass="20113">MEEQIVNATCLLKLLNLFFYTGIAFLIGACAGANVTHVDASKKAIARAKTNPERVGLSDCSICWIYDDAVKFVERELRCQKTYDMIFLGVSAHGRGIYGEIWQLSDYLPTMITKCCRLFSNKLLAIVLIVHSVRASFYTLHALRDEFINLGGRVESGELILCEETTGCTLSTSLFSRWIA</sequence>
<dbReference type="PANTHER" id="PTHR43042">
    <property type="entry name" value="SAM-DEPENDENT METHYLTRANSFERASE"/>
    <property type="match status" value="1"/>
</dbReference>
<accession>A0ABR4SP29</accession>
<proteinExistence type="predicted"/>
<evidence type="ECO:0000256" key="1">
    <source>
        <dbReference type="SAM" id="Phobius"/>
    </source>
</evidence>
<reference evidence="2 3" key="1">
    <citation type="submission" date="2012-04" db="EMBL/GenBank/DDBJ databases">
        <title>The Genome Sequence of Bartonella quintana JK 68.</title>
        <authorList>
            <consortium name="The Broad Institute Genome Sequencing Platform"/>
            <consortium name="The Broad Institute Genome Sequencing Center for Infectious Disease"/>
            <person name="Feldgarden M."/>
            <person name="Kirby J."/>
            <person name="Kosoy M."/>
            <person name="Birtles R."/>
            <person name="Probert W.S."/>
            <person name="Chiaraviglio L."/>
            <person name="Walker B."/>
            <person name="Young S.K."/>
            <person name="Zeng Q."/>
            <person name="Gargeya S."/>
            <person name="Fitzgerald M."/>
            <person name="Haas B."/>
            <person name="Abouelleil A."/>
            <person name="Alvarado L."/>
            <person name="Arachchi H.M."/>
            <person name="Berlin A.M."/>
            <person name="Chapman S.B."/>
            <person name="Goldberg J."/>
            <person name="Griggs A."/>
            <person name="Gujja S."/>
            <person name="Hansen M."/>
            <person name="Howarth C."/>
            <person name="Imamovic A."/>
            <person name="Larimer J."/>
            <person name="McCowen C."/>
            <person name="Montmayeur A."/>
            <person name="Murphy C."/>
            <person name="Neiman D."/>
            <person name="Pearson M."/>
            <person name="Priest M."/>
            <person name="Roberts A."/>
            <person name="Saif S."/>
            <person name="Shea T."/>
            <person name="Sisk P."/>
            <person name="Sykes S."/>
            <person name="Wortman J."/>
            <person name="Nusbaum C."/>
            <person name="Birren B."/>
        </authorList>
    </citation>
    <scope>NUCLEOTIDE SEQUENCE [LARGE SCALE GENOMIC DNA]</scope>
    <source>
        <strain evidence="2 3">JK 68</strain>
    </source>
</reference>